<dbReference type="PANTHER" id="PTHR33065:SF210">
    <property type="entry name" value="DUF6598 DOMAIN-CONTAINING PROTEIN"/>
    <property type="match status" value="1"/>
</dbReference>
<dbReference type="OMA" id="DELCACT"/>
<evidence type="ECO:0000313" key="2">
    <source>
        <dbReference type="EMBL" id="EMS50049.1"/>
    </source>
</evidence>
<accession>M7ZPT3</accession>
<dbReference type="EMBL" id="KD235606">
    <property type="protein sequence ID" value="EMS50049.1"/>
    <property type="molecule type" value="Genomic_DNA"/>
</dbReference>
<name>M7ZPT3_TRIUA</name>
<dbReference type="PANTHER" id="PTHR33065">
    <property type="entry name" value="OS07G0486400 PROTEIN"/>
    <property type="match status" value="1"/>
</dbReference>
<dbReference type="Pfam" id="PF20241">
    <property type="entry name" value="DUF6598"/>
    <property type="match status" value="1"/>
</dbReference>
<dbReference type="STRING" id="4572.M7ZPT3"/>
<proteinExistence type="predicted"/>
<reference evidence="2" key="1">
    <citation type="journal article" date="2013" name="Nature">
        <title>Draft genome of the wheat A-genome progenitor Triticum urartu.</title>
        <authorList>
            <person name="Ling H.Q."/>
            <person name="Zhao S."/>
            <person name="Liu D."/>
            <person name="Wang J."/>
            <person name="Sun H."/>
            <person name="Zhang C."/>
            <person name="Fan H."/>
            <person name="Li D."/>
            <person name="Dong L."/>
            <person name="Tao Y."/>
            <person name="Gao C."/>
            <person name="Wu H."/>
            <person name="Li Y."/>
            <person name="Cui Y."/>
            <person name="Guo X."/>
            <person name="Zheng S."/>
            <person name="Wang B."/>
            <person name="Yu K."/>
            <person name="Liang Q."/>
            <person name="Yang W."/>
            <person name="Lou X."/>
            <person name="Chen J."/>
            <person name="Feng M."/>
            <person name="Jian J."/>
            <person name="Zhang X."/>
            <person name="Luo G."/>
            <person name="Jiang Y."/>
            <person name="Liu J."/>
            <person name="Wang Z."/>
            <person name="Sha Y."/>
            <person name="Zhang B."/>
            <person name="Wu H."/>
            <person name="Tang D."/>
            <person name="Shen Q."/>
            <person name="Xue P."/>
            <person name="Zou S."/>
            <person name="Wang X."/>
            <person name="Liu X."/>
            <person name="Wang F."/>
            <person name="Yang Y."/>
            <person name="An X."/>
            <person name="Dong Z."/>
            <person name="Zhang K."/>
            <person name="Zhang X."/>
            <person name="Luo M.C."/>
            <person name="Dvorak J."/>
            <person name="Tong Y."/>
            <person name="Wang J."/>
            <person name="Yang H."/>
            <person name="Li Z."/>
            <person name="Wang D."/>
            <person name="Zhang A."/>
            <person name="Wang J."/>
        </authorList>
    </citation>
    <scope>NUCLEOTIDE SEQUENCE</scope>
</reference>
<dbReference type="InterPro" id="IPR046533">
    <property type="entry name" value="DUF6598"/>
</dbReference>
<gene>
    <name evidence="2" type="ORF">TRIUR3_19024</name>
</gene>
<dbReference type="AlphaFoldDB" id="M7ZPT3"/>
<sequence>MAGGDSSPVAAAAAAAARKWEWDQEEYRCEPAEYSVDPRYSEYDPKQGCFICVRYFFDGKLNLDQESPVGPMRHTGKIFKEGFRLKNSVNVVSIKIVSSDYGYPLYVYGTIIARDSLDRKCVYIFRHDQDDCQLITSKDDSLILTGPKRGFMVCDDIFFEINLKVKNVHGRTVDDDRLGKGLIEVDAIRRLEYSPRYVVDTETLVSMHSILDLNYTFIRRSVEGTVEIKILEGPDEFHGKIVASTTSIPCDIVLHDSKVSGALTAGDNGVVQMARRVVGVSVDEMLVLTVAAAVGDDELSACTVQFTPRRNGYDDESITCGEYKMLLKSLDISGKNVIFYKMLGLINGESNMHFRATRLAIFRRCFRLSANKNITRMDLFNS</sequence>
<organism evidence="2">
    <name type="scientific">Triticum urartu</name>
    <name type="common">Red wild einkorn</name>
    <name type="synonym">Crithodium urartu</name>
    <dbReference type="NCBI Taxonomy" id="4572"/>
    <lineage>
        <taxon>Eukaryota</taxon>
        <taxon>Viridiplantae</taxon>
        <taxon>Streptophyta</taxon>
        <taxon>Embryophyta</taxon>
        <taxon>Tracheophyta</taxon>
        <taxon>Spermatophyta</taxon>
        <taxon>Magnoliopsida</taxon>
        <taxon>Liliopsida</taxon>
        <taxon>Poales</taxon>
        <taxon>Poaceae</taxon>
        <taxon>BOP clade</taxon>
        <taxon>Pooideae</taxon>
        <taxon>Triticodae</taxon>
        <taxon>Triticeae</taxon>
        <taxon>Triticinae</taxon>
        <taxon>Triticum</taxon>
    </lineage>
</organism>
<evidence type="ECO:0000259" key="1">
    <source>
        <dbReference type="Pfam" id="PF20241"/>
    </source>
</evidence>
<feature type="domain" description="DUF6598" evidence="1">
    <location>
        <begin position="88"/>
        <end position="327"/>
    </location>
</feature>
<protein>
    <recommendedName>
        <fullName evidence="1">DUF6598 domain-containing protein</fullName>
    </recommendedName>
</protein>
<dbReference type="eggNOG" id="ENOG502R521">
    <property type="taxonomic scope" value="Eukaryota"/>
</dbReference>